<dbReference type="Proteomes" id="UP001163846">
    <property type="component" value="Unassembled WGS sequence"/>
</dbReference>
<feature type="region of interest" description="Disordered" evidence="1">
    <location>
        <begin position="670"/>
        <end position="726"/>
    </location>
</feature>
<feature type="domain" description="F-box" evidence="2">
    <location>
        <begin position="744"/>
        <end position="793"/>
    </location>
</feature>
<gene>
    <name evidence="3" type="ORF">F5878DRAFT_656833</name>
</gene>
<feature type="compositionally biased region" description="Basic residues" evidence="1">
    <location>
        <begin position="63"/>
        <end position="72"/>
    </location>
</feature>
<dbReference type="PROSITE" id="PS50181">
    <property type="entry name" value="FBOX"/>
    <property type="match status" value="2"/>
</dbReference>
<name>A0AA38PI03_9AGAR</name>
<feature type="compositionally biased region" description="Polar residues" evidence="1">
    <location>
        <begin position="671"/>
        <end position="680"/>
    </location>
</feature>
<dbReference type="GO" id="GO:0019005">
    <property type="term" value="C:SCF ubiquitin ligase complex"/>
    <property type="evidence" value="ECO:0007669"/>
    <property type="project" value="TreeGrafter"/>
</dbReference>
<feature type="domain" description="F-box" evidence="2">
    <location>
        <begin position="84"/>
        <end position="133"/>
    </location>
</feature>
<dbReference type="InterPro" id="IPR052301">
    <property type="entry name" value="SCF_F-box/WD-repeat"/>
</dbReference>
<feature type="compositionally biased region" description="Low complexity" evidence="1">
    <location>
        <begin position="709"/>
        <end position="721"/>
    </location>
</feature>
<organism evidence="3 4">
    <name type="scientific">Lentinula raphanica</name>
    <dbReference type="NCBI Taxonomy" id="153919"/>
    <lineage>
        <taxon>Eukaryota</taxon>
        <taxon>Fungi</taxon>
        <taxon>Dikarya</taxon>
        <taxon>Basidiomycota</taxon>
        <taxon>Agaricomycotina</taxon>
        <taxon>Agaricomycetes</taxon>
        <taxon>Agaricomycetidae</taxon>
        <taxon>Agaricales</taxon>
        <taxon>Marasmiineae</taxon>
        <taxon>Omphalotaceae</taxon>
        <taxon>Lentinula</taxon>
    </lineage>
</organism>
<reference evidence="3" key="1">
    <citation type="submission" date="2022-08" db="EMBL/GenBank/DDBJ databases">
        <authorList>
            <consortium name="DOE Joint Genome Institute"/>
            <person name="Min B."/>
            <person name="Riley R."/>
            <person name="Sierra-Patev S."/>
            <person name="Naranjo-Ortiz M."/>
            <person name="Looney B."/>
            <person name="Konkel Z."/>
            <person name="Slot J.C."/>
            <person name="Sakamoto Y."/>
            <person name="Steenwyk J.L."/>
            <person name="Rokas A."/>
            <person name="Carro J."/>
            <person name="Camarero S."/>
            <person name="Ferreira P."/>
            <person name="Molpeceres G."/>
            <person name="Ruiz-Duenas F.J."/>
            <person name="Serrano A."/>
            <person name="Henrissat B."/>
            <person name="Drula E."/>
            <person name="Hughes K.W."/>
            <person name="Mata J.L."/>
            <person name="Ishikawa N.K."/>
            <person name="Vargas-Isla R."/>
            <person name="Ushijima S."/>
            <person name="Smith C.A."/>
            <person name="Ahrendt S."/>
            <person name="Andreopoulos W."/>
            <person name="He G."/>
            <person name="Labutti K."/>
            <person name="Lipzen A."/>
            <person name="Ng V."/>
            <person name="Sandor L."/>
            <person name="Barry K."/>
            <person name="Martinez A.T."/>
            <person name="Xiao Y."/>
            <person name="Gibbons J.G."/>
            <person name="Terashima K."/>
            <person name="Hibbett D.S."/>
            <person name="Grigoriev I.V."/>
        </authorList>
    </citation>
    <scope>NUCLEOTIDE SEQUENCE</scope>
    <source>
        <strain evidence="3">TFB9207</strain>
    </source>
</reference>
<feature type="compositionally biased region" description="Polar residues" evidence="1">
    <location>
        <begin position="1"/>
        <end position="20"/>
    </location>
</feature>
<dbReference type="InterPro" id="IPR036047">
    <property type="entry name" value="F-box-like_dom_sf"/>
</dbReference>
<dbReference type="CDD" id="cd09917">
    <property type="entry name" value="F-box_SF"/>
    <property type="match status" value="2"/>
</dbReference>
<dbReference type="PANTHER" id="PTHR14381">
    <property type="entry name" value="DACTYLIN"/>
    <property type="match status" value="1"/>
</dbReference>
<dbReference type="Pfam" id="PF12937">
    <property type="entry name" value="F-box-like"/>
    <property type="match status" value="2"/>
</dbReference>
<dbReference type="SUPFAM" id="SSF81383">
    <property type="entry name" value="F-box domain"/>
    <property type="match status" value="2"/>
</dbReference>
<sequence length="1291" mass="149097">MSEVTSAAGSHSITSSASTTDNHNEDYEEDNNDPVSKRKRKRTKRTASTESSTLSQSDAQPPRNKKQRVPKQFRKVRGKFGLLERLAKDMPVEVILEVFCYLHPRDLLRLARTSKDLRSILMSKSSANIWQLAGSNVEGLPPCPDDLSEPQYANLLFEPHCHVCMGPGRCENILWNFRIRSCYQCLRTFSTSPLAGLPNDHPLAAHQHSDIFPSELITYHPSRTTLYLVGDKNIVQCYRAEYDALNTQEDRDAWIILKKKQRLAIKEHNKQYVAWHEMSLKSRADELLVVRQDRKAAILSRLKEIGWDDEVQIIMQATTRNCDRFTNHKLVKQSKKLTDHDWRNIKDDLAEFFTTNKRKRLFNPRLSCTLQMYGTVLSYSDLREPYPTMGDVLHTTSVWYTSTPENQNLTTTLFRSKFHEHLRGFITEWRAANDQQLLEIVRKSRPTATVSDLHLATTVFRCESCNQGDGETLYYPQLFYHRCCTSPFVNYPDDTPNQYPGPWSPIRIKYSEAYSAHARKLVEACALDPNTATIQDLYDANPLFECTTCETSSQVWCGGRLFMRWPYPLHHDRNHDFRALSHEEEMNVVASEPPIQCYLVFPICCACCHQEVHMHSIVEHLKAKHHNTVVDFPESGTYEEQVKALRKHWYWRATHKEAVVSGAMHPPLCSDNISSPQSTGGAEVSLNEDYEEDNNHSVTKRKRKRRAASADSSTSSQIETSSIKRQRVPEQFRKVRGKLGLLDKLAKNIMPVELILEIFCYLQPRDLLRLARTSKDLRSILMSKSSANIWRLAGSNVEGLPPCPVDLSEPQYANLLFEPHCHVCMRSGRCDNILWNFRMRCCQKCLRTFPTSPIAGLPNNHPLAAHQYSDIFPRELVKYNSSHKTEHLIGNKEIVLCYKAEFDALKTQEDRNAWIIRKRTERLAINKHNQEYADWHELSLRSRADRFNAIRDDRKAAILSRLEEIGWRDEAVILMQNFSHGFDDPFSNLKSTRFAIQDWLTIKDEIVQFLSDIKRRRLFAPRVSCTVQSYDALISKSDLRELPLPTMGDVLLSTSIWYTNGAPENQDWSTEFFRSKFLSHLHGFISQWRVKTNHQLLEIVQKSRPTASVSDLLLATTVFKCETCFGHDIPLYYPQLFNHHCCVNSSVGFLIRGPPFVRAHHHGPWSSLPIEYSDSFSDQARKLVEACSLDPNTATIQDLYEANPLFECITCKRDPQEQWVGGRLFMRWPYPLDHHRDHTLLFVNNEEEKKVAAFEPDNYSQHWPICCAHCHHSTISWGIVEHLKTTFVMLA</sequence>
<dbReference type="PANTHER" id="PTHR14381:SF1">
    <property type="entry name" value="F-BOX_WD REPEAT-CONTAINING PROTEIN 4"/>
    <property type="match status" value="1"/>
</dbReference>
<accession>A0AA38PI03</accession>
<dbReference type="EMBL" id="MU805979">
    <property type="protein sequence ID" value="KAJ3843305.1"/>
    <property type="molecule type" value="Genomic_DNA"/>
</dbReference>
<dbReference type="Gene3D" id="1.20.1280.50">
    <property type="match status" value="2"/>
</dbReference>
<evidence type="ECO:0000256" key="1">
    <source>
        <dbReference type="SAM" id="MobiDB-lite"/>
    </source>
</evidence>
<evidence type="ECO:0000313" key="3">
    <source>
        <dbReference type="EMBL" id="KAJ3843305.1"/>
    </source>
</evidence>
<dbReference type="InterPro" id="IPR001810">
    <property type="entry name" value="F-box_dom"/>
</dbReference>
<protein>
    <recommendedName>
        <fullName evidence="2">F-box domain-containing protein</fullName>
    </recommendedName>
</protein>
<evidence type="ECO:0000259" key="2">
    <source>
        <dbReference type="PROSITE" id="PS50181"/>
    </source>
</evidence>
<dbReference type="SMART" id="SM00256">
    <property type="entry name" value="FBOX"/>
    <property type="match status" value="2"/>
</dbReference>
<feature type="region of interest" description="Disordered" evidence="1">
    <location>
        <begin position="1"/>
        <end position="72"/>
    </location>
</feature>
<comment type="caution">
    <text evidence="3">The sequence shown here is derived from an EMBL/GenBank/DDBJ whole genome shotgun (WGS) entry which is preliminary data.</text>
</comment>
<feature type="compositionally biased region" description="Basic residues" evidence="1">
    <location>
        <begin position="698"/>
        <end position="707"/>
    </location>
</feature>
<proteinExistence type="predicted"/>
<keyword evidence="4" id="KW-1185">Reference proteome</keyword>
<dbReference type="GO" id="GO:0031146">
    <property type="term" value="P:SCF-dependent proteasomal ubiquitin-dependent protein catabolic process"/>
    <property type="evidence" value="ECO:0007669"/>
    <property type="project" value="TreeGrafter"/>
</dbReference>
<evidence type="ECO:0000313" key="4">
    <source>
        <dbReference type="Proteomes" id="UP001163846"/>
    </source>
</evidence>